<dbReference type="OrthoDB" id="2178305at2"/>
<dbReference type="STRING" id="28230.SAMN05878443_2396"/>
<dbReference type="Proteomes" id="UP000184758">
    <property type="component" value="Unassembled WGS sequence"/>
</dbReference>
<name>A0A1N6IL57_9LACT</name>
<protein>
    <submittedName>
        <fullName evidence="3">Uncharacterized protein</fullName>
    </submittedName>
</protein>
<dbReference type="AlphaFoldDB" id="A0A1N6IL57"/>
<dbReference type="eggNOG" id="ENOG5032UH7">
    <property type="taxonomic scope" value="Bacteria"/>
</dbReference>
<evidence type="ECO:0000256" key="1">
    <source>
        <dbReference type="SAM" id="Coils"/>
    </source>
</evidence>
<feature type="coiled-coil region" evidence="1">
    <location>
        <begin position="72"/>
        <end position="102"/>
    </location>
</feature>
<evidence type="ECO:0000256" key="2">
    <source>
        <dbReference type="SAM" id="SignalP"/>
    </source>
</evidence>
<reference evidence="4" key="1">
    <citation type="submission" date="2016-11" db="EMBL/GenBank/DDBJ databases">
        <authorList>
            <person name="Varghese N."/>
            <person name="Submissions S."/>
        </authorList>
    </citation>
    <scope>NUCLEOTIDE SEQUENCE [LARGE SCALE GENOMIC DNA]</scope>
    <source>
        <strain evidence="4">313</strain>
    </source>
</reference>
<organism evidence="3 4">
    <name type="scientific">Carnobacterium alterfunditum</name>
    <dbReference type="NCBI Taxonomy" id="28230"/>
    <lineage>
        <taxon>Bacteria</taxon>
        <taxon>Bacillati</taxon>
        <taxon>Bacillota</taxon>
        <taxon>Bacilli</taxon>
        <taxon>Lactobacillales</taxon>
        <taxon>Carnobacteriaceae</taxon>
        <taxon>Carnobacterium</taxon>
    </lineage>
</organism>
<keyword evidence="1" id="KW-0175">Coiled coil</keyword>
<sequence>MKKIIIFASVGFMFLFGNQTTASAEELTYDIYPTTQEKISTAIEQDKGNENYINGIIELFKTDIKGSSEELNELLIDSIEQAEITSNEIEQEKVLIDELQKNTIQNKQNRAINPIEAARAAYAAGILLVKAKGHPQTAKYMNYALTPNSKLLDLNWKPADYISNNDAWAKKVATYEGINANVYLKFYDEIIGKGKSYGTVSGSYQFTAGELHTSLNKVKYNVTFTKLSSGGYKAVYKITDAFDFAWDGQYDDIAVGFGNNYCFAMQTLTLIRKYNIVINYSM</sequence>
<feature type="signal peptide" evidence="2">
    <location>
        <begin position="1"/>
        <end position="24"/>
    </location>
</feature>
<evidence type="ECO:0000313" key="3">
    <source>
        <dbReference type="EMBL" id="SIO32716.1"/>
    </source>
</evidence>
<dbReference type="EMBL" id="FSRN01000004">
    <property type="protein sequence ID" value="SIO32716.1"/>
    <property type="molecule type" value="Genomic_DNA"/>
</dbReference>
<keyword evidence="4" id="KW-1185">Reference proteome</keyword>
<keyword evidence="2" id="KW-0732">Signal</keyword>
<accession>A0A1N6IL57</accession>
<feature type="chain" id="PRO_5009936645" evidence="2">
    <location>
        <begin position="25"/>
        <end position="282"/>
    </location>
</feature>
<dbReference type="RefSeq" id="WP_051905689.1">
    <property type="nucleotide sequence ID" value="NZ_FSRN01000004.1"/>
</dbReference>
<proteinExistence type="predicted"/>
<evidence type="ECO:0000313" key="4">
    <source>
        <dbReference type="Proteomes" id="UP000184758"/>
    </source>
</evidence>
<gene>
    <name evidence="3" type="ORF">SAMN05878443_2396</name>
</gene>